<keyword evidence="1" id="KW-0597">Phosphoprotein</keyword>
<dbReference type="InterPro" id="IPR000253">
    <property type="entry name" value="FHA_dom"/>
</dbReference>
<dbReference type="InterPro" id="IPR050923">
    <property type="entry name" value="Cell_Proc_Reg/RNA_Proc"/>
</dbReference>
<evidence type="ECO:0000256" key="1">
    <source>
        <dbReference type="ARBA" id="ARBA00022553"/>
    </source>
</evidence>
<dbReference type="EMBL" id="BHYM01000012">
    <property type="protein sequence ID" value="GCE37740.1"/>
    <property type="molecule type" value="Genomic_DNA"/>
</dbReference>
<protein>
    <submittedName>
        <fullName evidence="3">FHA-domain-containing proteins</fullName>
    </submittedName>
</protein>
<name>A0A402C2D0_RHOWR</name>
<dbReference type="PANTHER" id="PTHR23308">
    <property type="entry name" value="NUCLEAR INHIBITOR OF PROTEIN PHOSPHATASE-1"/>
    <property type="match status" value="1"/>
</dbReference>
<dbReference type="PROSITE" id="PS50006">
    <property type="entry name" value="FHA_DOMAIN"/>
    <property type="match status" value="1"/>
</dbReference>
<dbReference type="OrthoDB" id="9815925at2"/>
<keyword evidence="4" id="KW-1185">Reference proteome</keyword>
<evidence type="ECO:0000313" key="4">
    <source>
        <dbReference type="Proteomes" id="UP000287519"/>
    </source>
</evidence>
<evidence type="ECO:0000313" key="3">
    <source>
        <dbReference type="EMBL" id="GCE37740.1"/>
    </source>
</evidence>
<dbReference type="AlphaFoldDB" id="A0A402C2D0"/>
<sequence length="190" mass="20676">MTAPFDITDTTIDSGVRAGSAIRDDAHRLLREYRAKAALVTELSLNGPLSAKTCAGVNLPTARRRRHPAPSDPPWDRAEVEALPSGSALLVVTRGPNRGDWFLLDQTVTTIGRHIDSDIYLDDTTVGRRHAQIRRDNDTFRVTDVGSLNGTYRNGTPVDTALLADGDEIKIGKFRLAFLITPLSAAATDQ</sequence>
<feature type="domain" description="FHA" evidence="2">
    <location>
        <begin position="109"/>
        <end position="158"/>
    </location>
</feature>
<dbReference type="InterPro" id="IPR008984">
    <property type="entry name" value="SMAD_FHA_dom_sf"/>
</dbReference>
<dbReference type="SMART" id="SM00240">
    <property type="entry name" value="FHA"/>
    <property type="match status" value="1"/>
</dbReference>
<accession>A0A402C2D0</accession>
<dbReference type="RefSeq" id="WP_124390451.1">
    <property type="nucleotide sequence ID" value="NZ_BHYM01000012.1"/>
</dbReference>
<dbReference type="Pfam" id="PF00498">
    <property type="entry name" value="FHA"/>
    <property type="match status" value="1"/>
</dbReference>
<evidence type="ECO:0000259" key="2">
    <source>
        <dbReference type="PROSITE" id="PS50006"/>
    </source>
</evidence>
<comment type="caution">
    <text evidence="3">The sequence shown here is derived from an EMBL/GenBank/DDBJ whole genome shotgun (WGS) entry which is preliminary data.</text>
</comment>
<organism evidence="3 4">
    <name type="scientific">Rhodococcus wratislaviensis</name>
    <name type="common">Tsukamurella wratislaviensis</name>
    <dbReference type="NCBI Taxonomy" id="44752"/>
    <lineage>
        <taxon>Bacteria</taxon>
        <taxon>Bacillati</taxon>
        <taxon>Actinomycetota</taxon>
        <taxon>Actinomycetes</taxon>
        <taxon>Mycobacteriales</taxon>
        <taxon>Nocardiaceae</taxon>
        <taxon>Rhodococcus</taxon>
    </lineage>
</organism>
<reference evidence="3 4" key="1">
    <citation type="submission" date="2018-11" db="EMBL/GenBank/DDBJ databases">
        <title>Microbial catabolism of amino acid.</title>
        <authorList>
            <person name="Hibi M."/>
            <person name="Ogawa J."/>
        </authorList>
    </citation>
    <scope>NUCLEOTIDE SEQUENCE [LARGE SCALE GENOMIC DNA]</scope>
    <source>
        <strain evidence="3 4">C31-06</strain>
    </source>
</reference>
<dbReference type="Proteomes" id="UP000287519">
    <property type="component" value="Unassembled WGS sequence"/>
</dbReference>
<gene>
    <name evidence="3" type="ORF">Rhow_000586</name>
</gene>
<dbReference type="Gene3D" id="2.60.200.20">
    <property type="match status" value="1"/>
</dbReference>
<dbReference type="SUPFAM" id="SSF49879">
    <property type="entry name" value="SMAD/FHA domain"/>
    <property type="match status" value="1"/>
</dbReference>
<proteinExistence type="predicted"/>